<accession>A0ABN7VIE3</accession>
<protein>
    <submittedName>
        <fullName evidence="1">26359_t:CDS:1</fullName>
    </submittedName>
</protein>
<name>A0ABN7VIE3_GIGMA</name>
<sequence length="233" mass="26654">MEQYYEHRLLGIAHSYSSHLQIARRFLCPSWDAINTAEIRQTELTTEYMVPSQEKGIDLFYIRVVAAKYHIGSLNFLPSLTPNDLARFAYIAHRVVADNSFYALLHAQTNYSQHENYNYTKILHDKIHELEGSNTKNDYENSGPQLQASLEKLAKVLTSFLHNIKPNNDPLARVKSGAKIHVQVESVNRQKKEVGTKNSKENVDPHIIPACKVRAVSKKKHNISQNISKDQMN</sequence>
<dbReference type="EMBL" id="CAJVQB010014648">
    <property type="protein sequence ID" value="CAG8769824.1"/>
    <property type="molecule type" value="Genomic_DNA"/>
</dbReference>
<proteinExistence type="predicted"/>
<evidence type="ECO:0000313" key="1">
    <source>
        <dbReference type="EMBL" id="CAG8769824.1"/>
    </source>
</evidence>
<dbReference type="Proteomes" id="UP000789901">
    <property type="component" value="Unassembled WGS sequence"/>
</dbReference>
<gene>
    <name evidence="1" type="ORF">GMARGA_LOCUS18395</name>
</gene>
<keyword evidence="2" id="KW-1185">Reference proteome</keyword>
<comment type="caution">
    <text evidence="1">The sequence shown here is derived from an EMBL/GenBank/DDBJ whole genome shotgun (WGS) entry which is preliminary data.</text>
</comment>
<reference evidence="1 2" key="1">
    <citation type="submission" date="2021-06" db="EMBL/GenBank/DDBJ databases">
        <authorList>
            <person name="Kallberg Y."/>
            <person name="Tangrot J."/>
            <person name="Rosling A."/>
        </authorList>
    </citation>
    <scope>NUCLEOTIDE SEQUENCE [LARGE SCALE GENOMIC DNA]</scope>
    <source>
        <strain evidence="1 2">120-4 pot B 10/14</strain>
    </source>
</reference>
<organism evidence="1 2">
    <name type="scientific">Gigaspora margarita</name>
    <dbReference type="NCBI Taxonomy" id="4874"/>
    <lineage>
        <taxon>Eukaryota</taxon>
        <taxon>Fungi</taxon>
        <taxon>Fungi incertae sedis</taxon>
        <taxon>Mucoromycota</taxon>
        <taxon>Glomeromycotina</taxon>
        <taxon>Glomeromycetes</taxon>
        <taxon>Diversisporales</taxon>
        <taxon>Gigasporaceae</taxon>
        <taxon>Gigaspora</taxon>
    </lineage>
</organism>
<evidence type="ECO:0000313" key="2">
    <source>
        <dbReference type="Proteomes" id="UP000789901"/>
    </source>
</evidence>